<gene>
    <name evidence="1" type="ORF">HMPREF9445_03262</name>
</gene>
<proteinExistence type="predicted"/>
<dbReference type="Proteomes" id="UP000010321">
    <property type="component" value="Unassembled WGS sequence"/>
</dbReference>
<evidence type="ECO:0000313" key="1">
    <source>
        <dbReference type="EMBL" id="EGF49210.1"/>
    </source>
</evidence>
<protein>
    <submittedName>
        <fullName evidence="1">Uncharacterized protein</fullName>
    </submittedName>
</protein>
<sequence length="39" mass="4605">MRELNHIAYPFYIVAQSSRVLRKLTIPTFHQKASQSPYL</sequence>
<name>A0ABN0CJ97_9BACE</name>
<evidence type="ECO:0000313" key="2">
    <source>
        <dbReference type="Proteomes" id="UP000010321"/>
    </source>
</evidence>
<organism evidence="1 2">
    <name type="scientific">Bacteroides clarus YIT 12056</name>
    <dbReference type="NCBI Taxonomy" id="762984"/>
    <lineage>
        <taxon>Bacteria</taxon>
        <taxon>Pseudomonadati</taxon>
        <taxon>Bacteroidota</taxon>
        <taxon>Bacteroidia</taxon>
        <taxon>Bacteroidales</taxon>
        <taxon>Bacteroidaceae</taxon>
        <taxon>Bacteroides</taxon>
    </lineage>
</organism>
<accession>A0ABN0CJ97</accession>
<comment type="caution">
    <text evidence="1">The sequence shown here is derived from an EMBL/GenBank/DDBJ whole genome shotgun (WGS) entry which is preliminary data.</text>
</comment>
<dbReference type="EMBL" id="AFBM01000033">
    <property type="protein sequence ID" value="EGF49210.1"/>
    <property type="molecule type" value="Genomic_DNA"/>
</dbReference>
<reference evidence="1 2" key="1">
    <citation type="submission" date="2011-02" db="EMBL/GenBank/DDBJ databases">
        <authorList>
            <person name="Weinstock G."/>
            <person name="Sodergren E."/>
            <person name="Clifton S."/>
            <person name="Fulton L."/>
            <person name="Fulton B."/>
            <person name="Courtney L."/>
            <person name="Fronick C."/>
            <person name="Harrison M."/>
            <person name="Strong C."/>
            <person name="Farmer C."/>
            <person name="Delahaunty K."/>
            <person name="Markovic C."/>
            <person name="Hall O."/>
            <person name="Minx P."/>
            <person name="Tomlinson C."/>
            <person name="Mitreva M."/>
            <person name="Hou S."/>
            <person name="Chen J."/>
            <person name="Wollam A."/>
            <person name="Pepin K.H."/>
            <person name="Johnson M."/>
            <person name="Bhonagiri V."/>
            <person name="Zhang X."/>
            <person name="Suruliraj S."/>
            <person name="Warren W."/>
            <person name="Chinwalla A."/>
            <person name="Mardis E.R."/>
            <person name="Wilson R.K."/>
        </authorList>
    </citation>
    <scope>NUCLEOTIDE SEQUENCE [LARGE SCALE GENOMIC DNA]</scope>
    <source>
        <strain evidence="1 2">YIT 12056</strain>
    </source>
</reference>
<keyword evidence="2" id="KW-1185">Reference proteome</keyword>